<dbReference type="InterPro" id="IPR051152">
    <property type="entry name" value="C.elegans_Orphan_NR"/>
</dbReference>
<dbReference type="STRING" id="31234.E3LHC6"/>
<organism evidence="14">
    <name type="scientific">Caenorhabditis remanei</name>
    <name type="common">Caenorhabditis vulgaris</name>
    <dbReference type="NCBI Taxonomy" id="31234"/>
    <lineage>
        <taxon>Eukaryota</taxon>
        <taxon>Metazoa</taxon>
        <taxon>Ecdysozoa</taxon>
        <taxon>Nematoda</taxon>
        <taxon>Chromadorea</taxon>
        <taxon>Rhabditida</taxon>
        <taxon>Rhabditina</taxon>
        <taxon>Rhabditomorpha</taxon>
        <taxon>Rhabditoidea</taxon>
        <taxon>Rhabditidae</taxon>
        <taxon>Peloderinae</taxon>
        <taxon>Caenorhabditis</taxon>
    </lineage>
</organism>
<dbReference type="InterPro" id="IPR000536">
    <property type="entry name" value="Nucl_hrmn_rcpt_lig-bd"/>
</dbReference>
<dbReference type="Pfam" id="PF00105">
    <property type="entry name" value="zf-C4"/>
    <property type="match status" value="1"/>
</dbReference>
<evidence type="ECO:0000256" key="9">
    <source>
        <dbReference type="ARBA" id="ARBA00023242"/>
    </source>
</evidence>
<evidence type="ECO:0000256" key="4">
    <source>
        <dbReference type="ARBA" id="ARBA00022833"/>
    </source>
</evidence>
<evidence type="ECO:0000256" key="8">
    <source>
        <dbReference type="ARBA" id="ARBA00023170"/>
    </source>
</evidence>
<keyword evidence="8 10" id="KW-0675">Receptor</keyword>
<dbReference type="InParanoid" id="E3LHC6"/>
<dbReference type="PROSITE" id="PS51030">
    <property type="entry name" value="NUCLEAR_REC_DBD_2"/>
    <property type="match status" value="1"/>
</dbReference>
<evidence type="ECO:0000313" key="13">
    <source>
        <dbReference type="EMBL" id="EFO94906.1"/>
    </source>
</evidence>
<keyword evidence="7 10" id="KW-0804">Transcription</keyword>
<evidence type="ECO:0000259" key="11">
    <source>
        <dbReference type="PROSITE" id="PS51030"/>
    </source>
</evidence>
<evidence type="ECO:0000256" key="7">
    <source>
        <dbReference type="ARBA" id="ARBA00023163"/>
    </source>
</evidence>
<comment type="subcellular location">
    <subcellularLocation>
        <location evidence="10">Nucleus</location>
    </subcellularLocation>
</comment>
<keyword evidence="5 10" id="KW-0805">Transcription regulation</keyword>
<dbReference type="InterPro" id="IPR035500">
    <property type="entry name" value="NHR-like_dom_sf"/>
</dbReference>
<protein>
    <submittedName>
        <fullName evidence="13">CRE-NHR-184 protein</fullName>
    </submittedName>
</protein>
<dbReference type="SUPFAM" id="SSF48508">
    <property type="entry name" value="Nuclear receptor ligand-binding domain"/>
    <property type="match status" value="1"/>
</dbReference>
<comment type="similarity">
    <text evidence="1 10">Belongs to the nuclear hormone receptor family.</text>
</comment>
<dbReference type="InterPro" id="IPR013088">
    <property type="entry name" value="Znf_NHR/GATA"/>
</dbReference>
<dbReference type="InterPro" id="IPR001628">
    <property type="entry name" value="Znf_hrmn_rcpt"/>
</dbReference>
<dbReference type="SUPFAM" id="SSF57716">
    <property type="entry name" value="Glucocorticoid receptor-like (DNA-binding domain)"/>
    <property type="match status" value="1"/>
</dbReference>
<dbReference type="RefSeq" id="XP_003116010.2">
    <property type="nucleotide sequence ID" value="XM_003115962.2"/>
</dbReference>
<dbReference type="PANTHER" id="PTHR45680:SF9">
    <property type="entry name" value="NUCLEAR HORMONE RECEPTOR FAMILY-RELATED"/>
    <property type="match status" value="1"/>
</dbReference>
<evidence type="ECO:0000256" key="3">
    <source>
        <dbReference type="ARBA" id="ARBA00022771"/>
    </source>
</evidence>
<dbReference type="OrthoDB" id="5792702at2759"/>
<keyword evidence="4 10" id="KW-0862">Zinc</keyword>
<keyword evidence="14" id="KW-1185">Reference proteome</keyword>
<dbReference type="PROSITE" id="PS00031">
    <property type="entry name" value="NUCLEAR_REC_DBD_1"/>
    <property type="match status" value="1"/>
</dbReference>
<dbReference type="GO" id="GO:0043565">
    <property type="term" value="F:sequence-specific DNA binding"/>
    <property type="evidence" value="ECO:0007669"/>
    <property type="project" value="InterPro"/>
</dbReference>
<dbReference type="GeneID" id="9820607"/>
<keyword evidence="9 10" id="KW-0539">Nucleus</keyword>
<dbReference type="eggNOG" id="KOG3575">
    <property type="taxonomic scope" value="Eukaryota"/>
</dbReference>
<dbReference type="Gene3D" id="3.30.50.10">
    <property type="entry name" value="Erythroid Transcription Factor GATA-1, subunit A"/>
    <property type="match status" value="1"/>
</dbReference>
<dbReference type="CTD" id="9820607"/>
<evidence type="ECO:0000256" key="10">
    <source>
        <dbReference type="RuleBase" id="RU004334"/>
    </source>
</evidence>
<evidence type="ECO:0000256" key="5">
    <source>
        <dbReference type="ARBA" id="ARBA00023015"/>
    </source>
</evidence>
<dbReference type="SMART" id="SM00430">
    <property type="entry name" value="HOLI"/>
    <property type="match status" value="1"/>
</dbReference>
<dbReference type="GO" id="GO:0003700">
    <property type="term" value="F:DNA-binding transcription factor activity"/>
    <property type="evidence" value="ECO:0007669"/>
    <property type="project" value="InterPro"/>
</dbReference>
<dbReference type="Proteomes" id="UP000008281">
    <property type="component" value="Unassembled WGS sequence"/>
</dbReference>
<dbReference type="KEGG" id="crq:GCK72_019997"/>
<dbReference type="GO" id="GO:0008270">
    <property type="term" value="F:zinc ion binding"/>
    <property type="evidence" value="ECO:0007669"/>
    <property type="project" value="UniProtKB-KW"/>
</dbReference>
<proteinExistence type="inferred from homology"/>
<name>E3LHC6_CAERE</name>
<dbReference type="EMBL" id="DS268409">
    <property type="protein sequence ID" value="EFO94906.1"/>
    <property type="molecule type" value="Genomic_DNA"/>
</dbReference>
<dbReference type="HOGENOM" id="CLU_007368_7_1_1"/>
<dbReference type="AlphaFoldDB" id="E3LHC6"/>
<keyword evidence="3 10" id="KW-0863">Zinc-finger</keyword>
<dbReference type="SMART" id="SM00399">
    <property type="entry name" value="ZnF_C4"/>
    <property type="match status" value="1"/>
</dbReference>
<keyword evidence="2 10" id="KW-0479">Metal-binding</keyword>
<evidence type="ECO:0000313" key="14">
    <source>
        <dbReference type="Proteomes" id="UP000008281"/>
    </source>
</evidence>
<feature type="domain" description="NR LBD" evidence="12">
    <location>
        <begin position="154"/>
        <end position="404"/>
    </location>
</feature>
<evidence type="ECO:0000256" key="2">
    <source>
        <dbReference type="ARBA" id="ARBA00022723"/>
    </source>
</evidence>
<dbReference type="PANTHER" id="PTHR45680">
    <property type="entry name" value="NUCLEAR HORMONE RECEPTOR FAMILY"/>
    <property type="match status" value="1"/>
</dbReference>
<dbReference type="PROSITE" id="PS51843">
    <property type="entry name" value="NR_LBD"/>
    <property type="match status" value="1"/>
</dbReference>
<evidence type="ECO:0000256" key="1">
    <source>
        <dbReference type="ARBA" id="ARBA00005993"/>
    </source>
</evidence>
<keyword evidence="6 10" id="KW-0238">DNA-binding</keyword>
<feature type="domain" description="Nuclear receptor" evidence="11">
    <location>
        <begin position="8"/>
        <end position="85"/>
    </location>
</feature>
<gene>
    <name evidence="13" type="primary">Cre-nhr-184</name>
    <name evidence="13" type="ORF">CRE_08754</name>
</gene>
<dbReference type="PRINTS" id="PR00047">
    <property type="entry name" value="STROIDFINGER"/>
</dbReference>
<dbReference type="Pfam" id="PF00104">
    <property type="entry name" value="Hormone_recep"/>
    <property type="match status" value="1"/>
</dbReference>
<evidence type="ECO:0000259" key="12">
    <source>
        <dbReference type="PROSITE" id="PS51843"/>
    </source>
</evidence>
<dbReference type="GO" id="GO:0005634">
    <property type="term" value="C:nucleus"/>
    <property type="evidence" value="ECO:0007669"/>
    <property type="project" value="UniProtKB-SubCell"/>
</dbReference>
<dbReference type="Gene3D" id="1.10.565.10">
    <property type="entry name" value="Retinoid X Receptor"/>
    <property type="match status" value="1"/>
</dbReference>
<accession>E3LHC6</accession>
<reference evidence="13" key="1">
    <citation type="submission" date="2007-07" db="EMBL/GenBank/DDBJ databases">
        <title>PCAP assembly of the Caenorhabditis remanei genome.</title>
        <authorList>
            <consortium name="The Caenorhabditis remanei Sequencing Consortium"/>
            <person name="Wilson R.K."/>
        </authorList>
    </citation>
    <scope>NUCLEOTIDE SEQUENCE [LARGE SCALE GENOMIC DNA]</scope>
    <source>
        <strain evidence="13">PB4641</strain>
    </source>
</reference>
<evidence type="ECO:0000256" key="6">
    <source>
        <dbReference type="ARBA" id="ARBA00023125"/>
    </source>
</evidence>
<sequence>MPPALHLSGPCEVCGQPAHGRHFGVFSCRACAAFFRRAARKSAKSQDIICPKGNCIIFDHGEYRCKMCRLKQCLEVGMDCSKFHNNHDLISNVINYSKRSVPQSLSNFLGRPEMILSCEPDKMSRVKTIIDMTWLIEKAVKVFQKEPTTLIPYQVNSSLERMSLALANQKKEETNQKLEVWKVFGKKEILYTFEQMFLGATQWLAELLEFRELDLTTKTEILKSCWMLWNRLNFLAESAEYHRNKVLGGTMFMVTEGACINVQQLNADVSWCTNYSMEQVGALLMPDATKRWIEPVNELIELNPTDVELNFMLLQLCLHDAGKKFQGKILEATDEIIRIHADNLHEYYTKTLKMYNYSGRLTRLLRINKDIETDVRHQREKQRIAELFNVLSLQYSHPEMFEFT</sequence>